<proteinExistence type="predicted"/>
<dbReference type="InterPro" id="IPR042271">
    <property type="entry name" value="Zinicin_2_N"/>
</dbReference>
<dbReference type="PANTHER" id="PTHR39420">
    <property type="match status" value="1"/>
</dbReference>
<dbReference type="Gene3D" id="1.20.150.30">
    <property type="entry name" value="Zincin-like metallopeptidase, N-terminal domain"/>
    <property type="match status" value="1"/>
</dbReference>
<evidence type="ECO:0000313" key="2">
    <source>
        <dbReference type="Proteomes" id="UP001266099"/>
    </source>
</evidence>
<reference evidence="1 2" key="1">
    <citation type="submission" date="2023-07" db="EMBL/GenBank/DDBJ databases">
        <title>Sequencing the genomes of 1000 actinobacteria strains.</title>
        <authorList>
            <person name="Klenk H.-P."/>
        </authorList>
    </citation>
    <scope>NUCLEOTIDE SEQUENCE [LARGE SCALE GENOMIC DNA]</scope>
    <source>
        <strain evidence="1 2">DSM 15539</strain>
    </source>
</reference>
<dbReference type="SUPFAM" id="SSF55486">
    <property type="entry name" value="Metalloproteases ('zincins'), catalytic domain"/>
    <property type="match status" value="1"/>
</dbReference>
<organism evidence="1 2">
    <name type="scientific">Arcanobacterium hippocoleae</name>
    <dbReference type="NCBI Taxonomy" id="149017"/>
    <lineage>
        <taxon>Bacteria</taxon>
        <taxon>Bacillati</taxon>
        <taxon>Actinomycetota</taxon>
        <taxon>Actinomycetes</taxon>
        <taxon>Actinomycetales</taxon>
        <taxon>Actinomycetaceae</taxon>
        <taxon>Arcanobacterium</taxon>
    </lineage>
</organism>
<gene>
    <name evidence="1" type="ORF">J2S36_001407</name>
</gene>
<dbReference type="Pfam" id="PF10103">
    <property type="entry name" value="Zincin_2"/>
    <property type="match status" value="2"/>
</dbReference>
<sequence length="347" mass="38105">MDSSAQIAQSITRYLVSPGPNAARHEAAATVAELQLQAKRAPRFVAEITGLAQAAELAQQVPVFVLDRAKWASEVGRFTDSLIAWTGQQQVRRAGQVAIGSVLSFAATKVLGQFDPFADLLGQTILADASVDLAASVATKDAAHSGVSAKTESLDAAAKLMLVAPNIAKFRNEYDLDRRDLALWVSVHELTHAVQFIHAKWLRGYLLERMQCALSLGEADEDELLSAEIEKIQNVMSILEGHAQYVMNALPIAVLPSRDAIIKALAEKRKGSSWLQRKLTKVLGFERKIAQYRRGEDFTQYVVANAGMEVFNKIWEGAANLPDNDEFAQPQLWIERMKHTARIGSEA</sequence>
<comment type="caution">
    <text evidence="1">The sequence shown here is derived from an EMBL/GenBank/DDBJ whole genome shotgun (WGS) entry which is preliminary data.</text>
</comment>
<dbReference type="Proteomes" id="UP001266099">
    <property type="component" value="Unassembled WGS sequence"/>
</dbReference>
<evidence type="ECO:0000313" key="1">
    <source>
        <dbReference type="EMBL" id="MDR6939864.1"/>
    </source>
</evidence>
<dbReference type="PANTHER" id="PTHR39420:SF1">
    <property type="entry name" value="HYDROLASE"/>
    <property type="match status" value="1"/>
</dbReference>
<dbReference type="InterPro" id="IPR018766">
    <property type="entry name" value="Zinicin_2"/>
</dbReference>
<accession>A0ABU1T3A0</accession>
<name>A0ABU1T3A0_9ACTO</name>
<protein>
    <submittedName>
        <fullName evidence="1">Uncharacterized protein (DUF2342 family)</fullName>
    </submittedName>
</protein>
<dbReference type="RefSeq" id="WP_309956880.1">
    <property type="nucleotide sequence ID" value="NZ_JAVDUJ010000001.1"/>
</dbReference>
<dbReference type="EMBL" id="JAVDUJ010000001">
    <property type="protein sequence ID" value="MDR6939864.1"/>
    <property type="molecule type" value="Genomic_DNA"/>
</dbReference>
<keyword evidence="2" id="KW-1185">Reference proteome</keyword>